<feature type="region of interest" description="Disordered" evidence="1">
    <location>
        <begin position="149"/>
        <end position="197"/>
    </location>
</feature>
<dbReference type="WBParaSite" id="BXY_0590300.1">
    <property type="protein sequence ID" value="BXY_0590300.1"/>
    <property type="gene ID" value="BXY_0590300"/>
</dbReference>
<name>A0A1I7RYT5_BURXY</name>
<reference evidence="7" key="1">
    <citation type="submission" date="2016-11" db="UniProtKB">
        <authorList>
            <consortium name="WormBaseParasite"/>
        </authorList>
    </citation>
    <scope>IDENTIFICATION</scope>
</reference>
<proteinExistence type="predicted"/>
<accession>A0A1I7RYT5</accession>
<sequence length="215" mass="24618">MLLLDCSFTLHIFSYILIIVGCIVTSPILWLRYWDLKSQTFHLVHPDLEGVSIRDSFLMRCFGNWSEWSVVWKGGTEVWQRQRNTSECTLTFDEASRECPVGNDFEDAVDVVEVNLLVSENYTTELEQHLSRRQNGFWIRYSALETTPVPTTTVKPANKTDPPPTLHTTPAVTTRRPLTTQAPSSRPIPTTETRRTPAEVDLNLTNLSFVDFIEQ</sequence>
<evidence type="ECO:0000313" key="4">
    <source>
        <dbReference type="EMBL" id="CAG9092258.1"/>
    </source>
</evidence>
<protein>
    <submittedName>
        <fullName evidence="3">(pine wood nematode) hypothetical protein</fullName>
    </submittedName>
</protein>
<gene>
    <name evidence="3" type="ORF">BXYJ_LOCUS2949</name>
</gene>
<evidence type="ECO:0000313" key="7">
    <source>
        <dbReference type="WBParaSite" id="BXY_0590300.1"/>
    </source>
</evidence>
<dbReference type="Proteomes" id="UP000095284">
    <property type="component" value="Unplaced"/>
</dbReference>
<dbReference type="AlphaFoldDB" id="A0A1I7RYT5"/>
<dbReference type="EMBL" id="CAJFDI010000002">
    <property type="protein sequence ID" value="CAD5213278.1"/>
    <property type="molecule type" value="Genomic_DNA"/>
</dbReference>
<evidence type="ECO:0000256" key="1">
    <source>
        <dbReference type="SAM" id="MobiDB-lite"/>
    </source>
</evidence>
<evidence type="ECO:0000313" key="6">
    <source>
        <dbReference type="Proteomes" id="UP000659654"/>
    </source>
</evidence>
<evidence type="ECO:0000313" key="5">
    <source>
        <dbReference type="Proteomes" id="UP000095284"/>
    </source>
</evidence>
<keyword evidence="2" id="KW-0472">Membrane</keyword>
<feature type="compositionally biased region" description="Polar residues" evidence="1">
    <location>
        <begin position="166"/>
        <end position="182"/>
    </location>
</feature>
<dbReference type="EMBL" id="CAJFCV020000002">
    <property type="protein sequence ID" value="CAG9092258.1"/>
    <property type="molecule type" value="Genomic_DNA"/>
</dbReference>
<reference evidence="4" key="2">
    <citation type="submission" date="2020-08" db="EMBL/GenBank/DDBJ databases">
        <authorList>
            <person name="Kikuchi T."/>
        </authorList>
    </citation>
    <scope>NUCLEOTIDE SEQUENCE</scope>
    <source>
        <strain evidence="3">Ka4C1</strain>
    </source>
</reference>
<keyword evidence="2" id="KW-1133">Transmembrane helix</keyword>
<feature type="transmembrane region" description="Helical" evidence="2">
    <location>
        <begin position="12"/>
        <end position="31"/>
    </location>
</feature>
<evidence type="ECO:0000313" key="3">
    <source>
        <dbReference type="EMBL" id="CAD5213278.1"/>
    </source>
</evidence>
<organism evidence="5 7">
    <name type="scientific">Bursaphelenchus xylophilus</name>
    <name type="common">Pinewood nematode worm</name>
    <name type="synonym">Aphelenchoides xylophilus</name>
    <dbReference type="NCBI Taxonomy" id="6326"/>
    <lineage>
        <taxon>Eukaryota</taxon>
        <taxon>Metazoa</taxon>
        <taxon>Ecdysozoa</taxon>
        <taxon>Nematoda</taxon>
        <taxon>Chromadorea</taxon>
        <taxon>Rhabditida</taxon>
        <taxon>Tylenchina</taxon>
        <taxon>Tylenchomorpha</taxon>
        <taxon>Aphelenchoidea</taxon>
        <taxon>Aphelenchoididae</taxon>
        <taxon>Bursaphelenchus</taxon>
    </lineage>
</organism>
<keyword evidence="6" id="KW-1185">Reference proteome</keyword>
<dbReference type="Proteomes" id="UP000582659">
    <property type="component" value="Unassembled WGS sequence"/>
</dbReference>
<dbReference type="Proteomes" id="UP000659654">
    <property type="component" value="Unassembled WGS sequence"/>
</dbReference>
<keyword evidence="2" id="KW-0812">Transmembrane</keyword>
<evidence type="ECO:0000256" key="2">
    <source>
        <dbReference type="SAM" id="Phobius"/>
    </source>
</evidence>